<protein>
    <recommendedName>
        <fullName evidence="8">Globin domain-containing protein</fullName>
    </recommendedName>
</protein>
<reference evidence="9" key="2">
    <citation type="submission" date="2025-08" db="UniProtKB">
        <authorList>
            <consortium name="Ensembl"/>
        </authorList>
    </citation>
    <scope>IDENTIFICATION</scope>
</reference>
<keyword evidence="10" id="KW-1185">Reference proteome</keyword>
<evidence type="ECO:0000256" key="4">
    <source>
        <dbReference type="ARBA" id="ARBA00022621"/>
    </source>
</evidence>
<evidence type="ECO:0000256" key="3">
    <source>
        <dbReference type="ARBA" id="ARBA00022617"/>
    </source>
</evidence>
<comment type="similarity">
    <text evidence="1 7">Belongs to the globin family.</text>
</comment>
<dbReference type="Gene3D" id="1.10.490.10">
    <property type="entry name" value="Globins"/>
    <property type="match status" value="1"/>
</dbReference>
<feature type="domain" description="Globin" evidence="8">
    <location>
        <begin position="2"/>
        <end position="153"/>
    </location>
</feature>
<dbReference type="GO" id="GO:0005344">
    <property type="term" value="F:oxygen carrier activity"/>
    <property type="evidence" value="ECO:0007669"/>
    <property type="project" value="UniProtKB-KW"/>
</dbReference>
<dbReference type="STRING" id="51511.ENSCSAVP00000004124"/>
<evidence type="ECO:0000313" key="9">
    <source>
        <dbReference type="Ensembl" id="ENSCSAVP00000004124.1"/>
    </source>
</evidence>
<dbReference type="CDD" id="cd01040">
    <property type="entry name" value="Mb-like"/>
    <property type="match status" value="1"/>
</dbReference>
<reference evidence="10" key="1">
    <citation type="submission" date="2003-08" db="EMBL/GenBank/DDBJ databases">
        <authorList>
            <person name="Birren B."/>
            <person name="Nusbaum C."/>
            <person name="Abebe A."/>
            <person name="Abouelleil A."/>
            <person name="Adekoya E."/>
            <person name="Ait-zahra M."/>
            <person name="Allen N."/>
            <person name="Allen T."/>
            <person name="An P."/>
            <person name="Anderson M."/>
            <person name="Anderson S."/>
            <person name="Arachchi H."/>
            <person name="Armbruster J."/>
            <person name="Bachantsang P."/>
            <person name="Baldwin J."/>
            <person name="Barry A."/>
            <person name="Bayul T."/>
            <person name="Blitshsteyn B."/>
            <person name="Bloom T."/>
            <person name="Blye J."/>
            <person name="Boguslavskiy L."/>
            <person name="Borowsky M."/>
            <person name="Boukhgalter B."/>
            <person name="Brunache A."/>
            <person name="Butler J."/>
            <person name="Calixte N."/>
            <person name="Calvo S."/>
            <person name="Camarata J."/>
            <person name="Campo K."/>
            <person name="Chang J."/>
            <person name="Cheshatsang Y."/>
            <person name="Citroen M."/>
            <person name="Collymore A."/>
            <person name="Considine T."/>
            <person name="Cook A."/>
            <person name="Cooke P."/>
            <person name="Corum B."/>
            <person name="Cuomo C."/>
            <person name="David R."/>
            <person name="Dawoe T."/>
            <person name="Degray S."/>
            <person name="Dodge S."/>
            <person name="Dooley K."/>
            <person name="Dorje P."/>
            <person name="Dorjee K."/>
            <person name="Dorris L."/>
            <person name="Duffey N."/>
            <person name="Dupes A."/>
            <person name="Elkins T."/>
            <person name="Engels R."/>
            <person name="Erickson J."/>
            <person name="Farina A."/>
            <person name="Faro S."/>
            <person name="Ferreira P."/>
            <person name="Fischer H."/>
            <person name="Fitzgerald M."/>
            <person name="Foley K."/>
            <person name="Gage D."/>
            <person name="Galagan J."/>
            <person name="Gearin G."/>
            <person name="Gnerre S."/>
            <person name="Gnirke A."/>
            <person name="Goyette A."/>
            <person name="Graham J."/>
            <person name="Grandbois E."/>
            <person name="Gyaltsen K."/>
            <person name="Hafez N."/>
            <person name="Hagopian D."/>
            <person name="Hagos B."/>
            <person name="Hall J."/>
            <person name="Hatcher B."/>
            <person name="Heller A."/>
            <person name="Higgins H."/>
            <person name="Honan T."/>
            <person name="Horn A."/>
            <person name="Houde N."/>
            <person name="Hughes L."/>
            <person name="Hulme W."/>
            <person name="Husby E."/>
            <person name="Iliev I."/>
            <person name="Jaffe D."/>
            <person name="Jones C."/>
            <person name="Kamal M."/>
            <person name="Kamat A."/>
            <person name="Kamvysselis M."/>
            <person name="Karlsson E."/>
            <person name="Kells C."/>
            <person name="Kieu A."/>
            <person name="Kisner P."/>
            <person name="Kodira C."/>
            <person name="Kulbokas E."/>
            <person name="Labutti K."/>
            <person name="Lama D."/>
            <person name="Landers T."/>
            <person name="Leger J."/>
            <person name="Levine S."/>
            <person name="Lewis D."/>
            <person name="Lewis T."/>
            <person name="Lindblad-toh K."/>
            <person name="Liu X."/>
            <person name="Lokyitsang T."/>
            <person name="Lokyitsang Y."/>
            <person name="Lucien O."/>
            <person name="Lui A."/>
            <person name="Ma L.J."/>
            <person name="Mabbitt R."/>
            <person name="Macdonald J."/>
            <person name="Maclean C."/>
            <person name="Major J."/>
            <person name="Manning J."/>
            <person name="Marabella R."/>
            <person name="Maru K."/>
            <person name="Matthews C."/>
            <person name="Mauceli E."/>
            <person name="Mccarthy M."/>
            <person name="Mcdonough S."/>
            <person name="Mcghee T."/>
            <person name="Meldrim J."/>
            <person name="Meneus L."/>
            <person name="Mesirov J."/>
            <person name="Mihalev A."/>
            <person name="Mihova T."/>
            <person name="Mikkelsen T."/>
            <person name="Mlenga V."/>
            <person name="Moru K."/>
            <person name="Mozes J."/>
            <person name="Mulrain L."/>
            <person name="Munson G."/>
            <person name="Naylor J."/>
            <person name="Newes C."/>
            <person name="Nguyen C."/>
            <person name="Nguyen N."/>
            <person name="Nguyen T."/>
            <person name="Nicol R."/>
            <person name="Nielsen C."/>
            <person name="Nizzari M."/>
            <person name="Norbu C."/>
            <person name="Norbu N."/>
            <person name="O'donnell P."/>
            <person name="Okoawo O."/>
            <person name="O'leary S."/>
            <person name="Omotosho B."/>
            <person name="O'neill K."/>
            <person name="Osman S."/>
            <person name="Parker S."/>
            <person name="Perrin D."/>
            <person name="Phunkhang P."/>
            <person name="Piqani B."/>
            <person name="Purcell S."/>
            <person name="Rachupka T."/>
            <person name="Ramasamy U."/>
            <person name="Rameau R."/>
            <person name="Ray V."/>
            <person name="Raymond C."/>
            <person name="Retta R."/>
            <person name="Richardson S."/>
            <person name="Rise C."/>
            <person name="Rodriguez J."/>
            <person name="Rogers J."/>
            <person name="Rogov P."/>
            <person name="Rutman M."/>
            <person name="Schupbach R."/>
            <person name="Seaman C."/>
            <person name="Settipalli S."/>
            <person name="Sharpe T."/>
            <person name="Sheridan J."/>
            <person name="Sherpa N."/>
            <person name="Shi J."/>
            <person name="Smirnov S."/>
            <person name="Smith C."/>
            <person name="Sougnez C."/>
            <person name="Spencer B."/>
            <person name="Stalker J."/>
            <person name="Stange-thomann N."/>
            <person name="Stavropoulos S."/>
            <person name="Stetson K."/>
            <person name="Stone C."/>
            <person name="Stone S."/>
            <person name="Stubbs M."/>
            <person name="Talamas J."/>
            <person name="Tchuinga P."/>
            <person name="Tenzing P."/>
            <person name="Tesfaye S."/>
            <person name="Theodore J."/>
            <person name="Thoulutsang Y."/>
            <person name="Topham K."/>
            <person name="Towey S."/>
            <person name="Tsamla T."/>
            <person name="Tsomo N."/>
            <person name="Vallee D."/>
            <person name="Vassiliev H."/>
            <person name="Venkataraman V."/>
            <person name="Vinson J."/>
            <person name="Vo A."/>
            <person name="Wade C."/>
            <person name="Wang S."/>
            <person name="Wangchuk T."/>
            <person name="Wangdi T."/>
            <person name="Whittaker C."/>
            <person name="Wilkinson J."/>
            <person name="Wu Y."/>
            <person name="Wyman D."/>
            <person name="Yadav S."/>
            <person name="Yang S."/>
            <person name="Yang X."/>
            <person name="Yeager S."/>
            <person name="Yee E."/>
            <person name="Young G."/>
            <person name="Zainoun J."/>
            <person name="Zembeck L."/>
            <person name="Zimmer A."/>
            <person name="Zody M."/>
            <person name="Lander E."/>
        </authorList>
    </citation>
    <scope>NUCLEOTIDE SEQUENCE [LARGE SCALE GENOMIC DNA]</scope>
</reference>
<dbReference type="GeneTree" id="ENSGT00530000064718"/>
<keyword evidence="4 7" id="KW-0561">Oxygen transport</keyword>
<dbReference type="AlphaFoldDB" id="H2YFM6"/>
<keyword evidence="2 7" id="KW-0813">Transport</keyword>
<dbReference type="Proteomes" id="UP000007875">
    <property type="component" value="Unassembled WGS sequence"/>
</dbReference>
<organism evidence="9 10">
    <name type="scientific">Ciona savignyi</name>
    <name type="common">Pacific transparent sea squirt</name>
    <dbReference type="NCBI Taxonomy" id="51511"/>
    <lineage>
        <taxon>Eukaryota</taxon>
        <taxon>Metazoa</taxon>
        <taxon>Chordata</taxon>
        <taxon>Tunicata</taxon>
        <taxon>Ascidiacea</taxon>
        <taxon>Phlebobranchia</taxon>
        <taxon>Cionidae</taxon>
        <taxon>Ciona</taxon>
    </lineage>
</organism>
<keyword evidence="5" id="KW-0479">Metal-binding</keyword>
<evidence type="ECO:0000256" key="1">
    <source>
        <dbReference type="ARBA" id="ARBA00008705"/>
    </source>
</evidence>
<sequence>MSLTTEEVITLRTTWAEISKLGNATVGLAVLHRLFNDCPEVRPFFGSMLPPSELSDMDSLKSNPKVVDHASRVALSINNIIQLLENTDELVSYLSFLGKVHGERSIPAKHFSDMGPVLLAVISAVLREDLEGVVMQTWAKAYGAIEAGITKEL</sequence>
<evidence type="ECO:0000256" key="6">
    <source>
        <dbReference type="ARBA" id="ARBA00023004"/>
    </source>
</evidence>
<dbReference type="InterPro" id="IPR044399">
    <property type="entry name" value="Mb-like_M"/>
</dbReference>
<dbReference type="InterPro" id="IPR009050">
    <property type="entry name" value="Globin-like_sf"/>
</dbReference>
<dbReference type="SUPFAM" id="SSF46458">
    <property type="entry name" value="Globin-like"/>
    <property type="match status" value="1"/>
</dbReference>
<evidence type="ECO:0000259" key="8">
    <source>
        <dbReference type="PROSITE" id="PS01033"/>
    </source>
</evidence>
<dbReference type="GO" id="GO:0020037">
    <property type="term" value="F:heme binding"/>
    <property type="evidence" value="ECO:0007669"/>
    <property type="project" value="InterPro"/>
</dbReference>
<dbReference type="HOGENOM" id="CLU_003827_13_4_1"/>
<dbReference type="PROSITE" id="PS01033">
    <property type="entry name" value="GLOBIN"/>
    <property type="match status" value="1"/>
</dbReference>
<dbReference type="OMA" id="WKQLFTF"/>
<accession>H2YFM6</accession>
<dbReference type="Ensembl" id="ENSCSAVT00000004186.1">
    <property type="protein sequence ID" value="ENSCSAVP00000004124.1"/>
    <property type="gene ID" value="ENSCSAVG00000002423.1"/>
</dbReference>
<dbReference type="InterPro" id="IPR000971">
    <property type="entry name" value="Globin"/>
</dbReference>
<dbReference type="GO" id="GO:0019825">
    <property type="term" value="F:oxygen binding"/>
    <property type="evidence" value="ECO:0007669"/>
    <property type="project" value="InterPro"/>
</dbReference>
<keyword evidence="3 7" id="KW-0349">Heme</keyword>
<dbReference type="PANTHER" id="PTHR46458">
    <property type="entry name" value="BLR2807 PROTEIN"/>
    <property type="match status" value="1"/>
</dbReference>
<dbReference type="GO" id="GO:0046872">
    <property type="term" value="F:metal ion binding"/>
    <property type="evidence" value="ECO:0007669"/>
    <property type="project" value="UniProtKB-KW"/>
</dbReference>
<reference evidence="9" key="3">
    <citation type="submission" date="2025-09" db="UniProtKB">
        <authorList>
            <consortium name="Ensembl"/>
        </authorList>
    </citation>
    <scope>IDENTIFICATION</scope>
</reference>
<evidence type="ECO:0000313" key="10">
    <source>
        <dbReference type="Proteomes" id="UP000007875"/>
    </source>
</evidence>
<dbReference type="InterPro" id="IPR050532">
    <property type="entry name" value="Globin-like_OT"/>
</dbReference>
<evidence type="ECO:0000256" key="5">
    <source>
        <dbReference type="ARBA" id="ARBA00022723"/>
    </source>
</evidence>
<dbReference type="Pfam" id="PF00042">
    <property type="entry name" value="Globin"/>
    <property type="match status" value="1"/>
</dbReference>
<dbReference type="eggNOG" id="KOG3378">
    <property type="taxonomic scope" value="Eukaryota"/>
</dbReference>
<evidence type="ECO:0000256" key="7">
    <source>
        <dbReference type="RuleBase" id="RU000356"/>
    </source>
</evidence>
<dbReference type="InParanoid" id="H2YFM6"/>
<dbReference type="PANTHER" id="PTHR46458:SF1">
    <property type="entry name" value="GEO09476P1"/>
    <property type="match status" value="1"/>
</dbReference>
<keyword evidence="6" id="KW-0408">Iron</keyword>
<name>H2YFM6_CIOSA</name>
<evidence type="ECO:0000256" key="2">
    <source>
        <dbReference type="ARBA" id="ARBA00022448"/>
    </source>
</evidence>
<dbReference type="InterPro" id="IPR012292">
    <property type="entry name" value="Globin/Proto"/>
</dbReference>
<proteinExistence type="inferred from homology"/>